<protein>
    <submittedName>
        <fullName evidence="1">Uncharacterized protein</fullName>
    </submittedName>
</protein>
<dbReference type="Proteomes" id="UP000799640">
    <property type="component" value="Unassembled WGS sequence"/>
</dbReference>
<dbReference type="AlphaFoldDB" id="A0A6G1HLI7"/>
<name>A0A6G1HLI7_9PEZI</name>
<accession>A0A6G1HLI7</accession>
<gene>
    <name evidence="1" type="ORF">EJ06DRAFT_559811</name>
</gene>
<proteinExistence type="predicted"/>
<dbReference type="OrthoDB" id="5391496at2759"/>
<dbReference type="EMBL" id="ML996706">
    <property type="protein sequence ID" value="KAF2396697.1"/>
    <property type="molecule type" value="Genomic_DNA"/>
</dbReference>
<organism evidence="1 2">
    <name type="scientific">Trichodelitschia bisporula</name>
    <dbReference type="NCBI Taxonomy" id="703511"/>
    <lineage>
        <taxon>Eukaryota</taxon>
        <taxon>Fungi</taxon>
        <taxon>Dikarya</taxon>
        <taxon>Ascomycota</taxon>
        <taxon>Pezizomycotina</taxon>
        <taxon>Dothideomycetes</taxon>
        <taxon>Dothideomycetes incertae sedis</taxon>
        <taxon>Phaeotrichales</taxon>
        <taxon>Phaeotrichaceae</taxon>
        <taxon>Trichodelitschia</taxon>
    </lineage>
</organism>
<keyword evidence="2" id="KW-1185">Reference proteome</keyword>
<reference evidence="1" key="1">
    <citation type="journal article" date="2020" name="Stud. Mycol.">
        <title>101 Dothideomycetes genomes: a test case for predicting lifestyles and emergence of pathogens.</title>
        <authorList>
            <person name="Haridas S."/>
            <person name="Albert R."/>
            <person name="Binder M."/>
            <person name="Bloem J."/>
            <person name="Labutti K."/>
            <person name="Salamov A."/>
            <person name="Andreopoulos B."/>
            <person name="Baker S."/>
            <person name="Barry K."/>
            <person name="Bills G."/>
            <person name="Bluhm B."/>
            <person name="Cannon C."/>
            <person name="Castanera R."/>
            <person name="Culley D."/>
            <person name="Daum C."/>
            <person name="Ezra D."/>
            <person name="Gonzalez J."/>
            <person name="Henrissat B."/>
            <person name="Kuo A."/>
            <person name="Liang C."/>
            <person name="Lipzen A."/>
            <person name="Lutzoni F."/>
            <person name="Magnuson J."/>
            <person name="Mondo S."/>
            <person name="Nolan M."/>
            <person name="Ohm R."/>
            <person name="Pangilinan J."/>
            <person name="Park H.-J."/>
            <person name="Ramirez L."/>
            <person name="Alfaro M."/>
            <person name="Sun H."/>
            <person name="Tritt A."/>
            <person name="Yoshinaga Y."/>
            <person name="Zwiers L.-H."/>
            <person name="Turgeon B."/>
            <person name="Goodwin S."/>
            <person name="Spatafora J."/>
            <person name="Crous P."/>
            <person name="Grigoriev I."/>
        </authorList>
    </citation>
    <scope>NUCLEOTIDE SEQUENCE</scope>
    <source>
        <strain evidence="1">CBS 262.69</strain>
    </source>
</reference>
<sequence>MPPPIPQPTILHPITLESFISHLLAVHAPPSLLIICSSQATFISQLLVSTSSTASTTTASPLAPPTLATLAASATLKVAFCPTLPHLQAFLAAHGLPEAVAEVNAPGEADAEVPPRASDPRRTPLLALLSPLTLHRSTPSFSAQGLTRTLSSCVEASARSGQALLIGECPSPNPSPDDEEWEALRAAMQTDEGEMLLDEVKMEDEEDERDGWLGPVREEGRLAPGDDIWAESVGILNASTKSWGVGREGWVGRTVEVRKVFGRYCVFRTLEEAGADTR</sequence>
<evidence type="ECO:0000313" key="2">
    <source>
        <dbReference type="Proteomes" id="UP000799640"/>
    </source>
</evidence>
<evidence type="ECO:0000313" key="1">
    <source>
        <dbReference type="EMBL" id="KAF2396697.1"/>
    </source>
</evidence>